<dbReference type="Pfam" id="PF00990">
    <property type="entry name" value="GGDEF"/>
    <property type="match status" value="1"/>
</dbReference>
<dbReference type="InterPro" id="IPR000700">
    <property type="entry name" value="PAS-assoc_C"/>
</dbReference>
<gene>
    <name evidence="3" type="ORF">AVDCRST_MAG20-2130</name>
</gene>
<dbReference type="NCBIfam" id="TIGR00254">
    <property type="entry name" value="GGDEF"/>
    <property type="match status" value="1"/>
</dbReference>
<dbReference type="CDD" id="cd01949">
    <property type="entry name" value="GGDEF"/>
    <property type="match status" value="1"/>
</dbReference>
<accession>A0A6J4IFB9</accession>
<dbReference type="GO" id="GO:1902201">
    <property type="term" value="P:negative regulation of bacterial-type flagellum-dependent cell motility"/>
    <property type="evidence" value="ECO:0007669"/>
    <property type="project" value="TreeGrafter"/>
</dbReference>
<evidence type="ECO:0000259" key="2">
    <source>
        <dbReference type="PROSITE" id="PS50887"/>
    </source>
</evidence>
<dbReference type="InterPro" id="IPR050469">
    <property type="entry name" value="Diguanylate_Cyclase"/>
</dbReference>
<dbReference type="SUPFAM" id="SSF55073">
    <property type="entry name" value="Nucleotide cyclase"/>
    <property type="match status" value="1"/>
</dbReference>
<proteinExistence type="predicted"/>
<dbReference type="InterPro" id="IPR043128">
    <property type="entry name" value="Rev_trsase/Diguanyl_cyclase"/>
</dbReference>
<dbReference type="GO" id="GO:0052621">
    <property type="term" value="F:diguanylate cyclase activity"/>
    <property type="evidence" value="ECO:0007669"/>
    <property type="project" value="TreeGrafter"/>
</dbReference>
<dbReference type="Gene3D" id="3.30.70.270">
    <property type="match status" value="1"/>
</dbReference>
<dbReference type="InterPro" id="IPR000160">
    <property type="entry name" value="GGDEF_dom"/>
</dbReference>
<dbReference type="InterPro" id="IPR029787">
    <property type="entry name" value="Nucleotide_cyclase"/>
</dbReference>
<feature type="domain" description="GGDEF" evidence="2">
    <location>
        <begin position="73"/>
        <end position="207"/>
    </location>
</feature>
<dbReference type="EMBL" id="CADCSY010000099">
    <property type="protein sequence ID" value="CAA9250895.1"/>
    <property type="molecule type" value="Genomic_DNA"/>
</dbReference>
<protein>
    <submittedName>
        <fullName evidence="3">Diguanylate cyclase/phosphodiesterase (GGDEF &amp; EAL domains) with PAS/PAC sensor(S)</fullName>
    </submittedName>
</protein>
<dbReference type="PROSITE" id="PS50887">
    <property type="entry name" value="GGDEF"/>
    <property type="match status" value="1"/>
</dbReference>
<evidence type="ECO:0000313" key="3">
    <source>
        <dbReference type="EMBL" id="CAA9250895.1"/>
    </source>
</evidence>
<dbReference type="GO" id="GO:0005886">
    <property type="term" value="C:plasma membrane"/>
    <property type="evidence" value="ECO:0007669"/>
    <property type="project" value="TreeGrafter"/>
</dbReference>
<dbReference type="SMART" id="SM00267">
    <property type="entry name" value="GGDEF"/>
    <property type="match status" value="1"/>
</dbReference>
<sequence>MRHLSLRGKTVERDRRGRPIRVVGVLIDVTTERAMEEHLMRLVMSDPLTGLANRRSFDQALRTELRRATRSGHPLSLLMVDIDHFERFNDTYGHLVGDDVLCLVARALTGAVVRPGDLVSRFGGEEFAVILPETDAAAASVVADRVLEAVRAVRLRQAPAASIAVSIGAATTSGEDPIPAADLLSSADTALYRAKEQGRDRCVGADAIGASILAT</sequence>
<dbReference type="GO" id="GO:0043709">
    <property type="term" value="P:cell adhesion involved in single-species biofilm formation"/>
    <property type="evidence" value="ECO:0007669"/>
    <property type="project" value="TreeGrafter"/>
</dbReference>
<dbReference type="AlphaFoldDB" id="A0A6J4IFB9"/>
<feature type="domain" description="PAC" evidence="1">
    <location>
        <begin position="1"/>
        <end position="41"/>
    </location>
</feature>
<dbReference type="PANTHER" id="PTHR45138:SF9">
    <property type="entry name" value="DIGUANYLATE CYCLASE DGCM-RELATED"/>
    <property type="match status" value="1"/>
</dbReference>
<dbReference type="FunFam" id="3.30.70.270:FF:000001">
    <property type="entry name" value="Diguanylate cyclase domain protein"/>
    <property type="match status" value="1"/>
</dbReference>
<name>A0A6J4IFB9_9ACTN</name>
<dbReference type="PANTHER" id="PTHR45138">
    <property type="entry name" value="REGULATORY COMPONENTS OF SENSORY TRANSDUCTION SYSTEM"/>
    <property type="match status" value="1"/>
</dbReference>
<dbReference type="PROSITE" id="PS50113">
    <property type="entry name" value="PAC"/>
    <property type="match status" value="1"/>
</dbReference>
<evidence type="ECO:0000259" key="1">
    <source>
        <dbReference type="PROSITE" id="PS50113"/>
    </source>
</evidence>
<organism evidence="3">
    <name type="scientific">uncultured Acidimicrobiales bacterium</name>
    <dbReference type="NCBI Taxonomy" id="310071"/>
    <lineage>
        <taxon>Bacteria</taxon>
        <taxon>Bacillati</taxon>
        <taxon>Actinomycetota</taxon>
        <taxon>Acidimicrobiia</taxon>
        <taxon>Acidimicrobiales</taxon>
        <taxon>environmental samples</taxon>
    </lineage>
</organism>
<reference evidence="3" key="1">
    <citation type="submission" date="2020-02" db="EMBL/GenBank/DDBJ databases">
        <authorList>
            <person name="Meier V. D."/>
        </authorList>
    </citation>
    <scope>NUCLEOTIDE SEQUENCE</scope>
    <source>
        <strain evidence="3">AVDCRST_MAG20</strain>
    </source>
</reference>